<name>A0AAD8FBS6_BIOPF</name>
<reference evidence="1" key="1">
    <citation type="journal article" date="2023" name="PLoS Negl. Trop. Dis.">
        <title>A genome sequence for Biomphalaria pfeifferi, the major vector snail for the human-infecting parasite Schistosoma mansoni.</title>
        <authorList>
            <person name="Bu L."/>
            <person name="Lu L."/>
            <person name="Laidemitt M.R."/>
            <person name="Zhang S.M."/>
            <person name="Mutuku M."/>
            <person name="Mkoji G."/>
            <person name="Steinauer M."/>
            <person name="Loker E.S."/>
        </authorList>
    </citation>
    <scope>NUCLEOTIDE SEQUENCE</scope>
    <source>
        <strain evidence="1">KasaAsao</strain>
    </source>
</reference>
<proteinExistence type="predicted"/>
<feature type="non-terminal residue" evidence="1">
    <location>
        <position position="1"/>
    </location>
</feature>
<reference evidence="1" key="2">
    <citation type="submission" date="2023-04" db="EMBL/GenBank/DDBJ databases">
        <authorList>
            <person name="Bu L."/>
            <person name="Lu L."/>
            <person name="Laidemitt M.R."/>
            <person name="Zhang S.M."/>
            <person name="Mutuku M."/>
            <person name="Mkoji G."/>
            <person name="Steinauer M."/>
            <person name="Loker E.S."/>
        </authorList>
    </citation>
    <scope>NUCLEOTIDE SEQUENCE</scope>
    <source>
        <strain evidence="1">KasaAsao</strain>
        <tissue evidence="1">Whole Snail</tissue>
    </source>
</reference>
<evidence type="ECO:0000313" key="2">
    <source>
        <dbReference type="Proteomes" id="UP001233172"/>
    </source>
</evidence>
<sequence length="49" mass="5723">VYLVLPKGNNNTLYELVDRIRKTVSKEYEQIVFSTEEGFLKLISGFRTL</sequence>
<gene>
    <name evidence="1" type="ORF">Bpfe_011915</name>
</gene>
<organism evidence="1 2">
    <name type="scientific">Biomphalaria pfeifferi</name>
    <name type="common">Bloodfluke planorb</name>
    <name type="synonym">Freshwater snail</name>
    <dbReference type="NCBI Taxonomy" id="112525"/>
    <lineage>
        <taxon>Eukaryota</taxon>
        <taxon>Metazoa</taxon>
        <taxon>Spiralia</taxon>
        <taxon>Lophotrochozoa</taxon>
        <taxon>Mollusca</taxon>
        <taxon>Gastropoda</taxon>
        <taxon>Heterobranchia</taxon>
        <taxon>Euthyneura</taxon>
        <taxon>Panpulmonata</taxon>
        <taxon>Hygrophila</taxon>
        <taxon>Lymnaeoidea</taxon>
        <taxon>Planorbidae</taxon>
        <taxon>Biomphalaria</taxon>
    </lineage>
</organism>
<accession>A0AAD8FBS6</accession>
<evidence type="ECO:0000313" key="1">
    <source>
        <dbReference type="EMBL" id="KAK0058610.1"/>
    </source>
</evidence>
<dbReference type="Proteomes" id="UP001233172">
    <property type="component" value="Unassembled WGS sequence"/>
</dbReference>
<protein>
    <submittedName>
        <fullName evidence="1">Uncharacterized protein</fullName>
    </submittedName>
</protein>
<keyword evidence="2" id="KW-1185">Reference proteome</keyword>
<feature type="non-terminal residue" evidence="1">
    <location>
        <position position="49"/>
    </location>
</feature>
<dbReference type="EMBL" id="JASAOG010000047">
    <property type="protein sequence ID" value="KAK0058610.1"/>
    <property type="molecule type" value="Genomic_DNA"/>
</dbReference>
<comment type="caution">
    <text evidence="1">The sequence shown here is derived from an EMBL/GenBank/DDBJ whole genome shotgun (WGS) entry which is preliminary data.</text>
</comment>
<dbReference type="AlphaFoldDB" id="A0AAD8FBS6"/>